<keyword evidence="2" id="KW-1185">Reference proteome</keyword>
<dbReference type="RefSeq" id="WP_390208794.1">
    <property type="nucleotide sequence ID" value="NZ_JBHSDS010000011.1"/>
</dbReference>
<gene>
    <name evidence="1" type="ORF">ACFO0N_19655</name>
</gene>
<dbReference type="AlphaFoldDB" id="A0ABD5PI93"/>
<evidence type="ECO:0000313" key="1">
    <source>
        <dbReference type="EMBL" id="MFC4360171.1"/>
    </source>
</evidence>
<name>A0ABD5PI93_9EURY</name>
<dbReference type="EMBL" id="JBHSDS010000011">
    <property type="protein sequence ID" value="MFC4360171.1"/>
    <property type="molecule type" value="Genomic_DNA"/>
</dbReference>
<evidence type="ECO:0000313" key="2">
    <source>
        <dbReference type="Proteomes" id="UP001595921"/>
    </source>
</evidence>
<proteinExistence type="predicted"/>
<comment type="caution">
    <text evidence="1">The sequence shown here is derived from an EMBL/GenBank/DDBJ whole genome shotgun (WGS) entry which is preliminary data.</text>
</comment>
<dbReference type="Proteomes" id="UP001595921">
    <property type="component" value="Unassembled WGS sequence"/>
</dbReference>
<protein>
    <submittedName>
        <fullName evidence="1">Uncharacterized protein</fullName>
    </submittedName>
</protein>
<sequence>MKPATEWTDGEKRAALDALGAYDYVPLSPATIENADRFRSVEDRKLWIWTVEGSIAGIVNAWPTDGA</sequence>
<reference evidence="1 2" key="1">
    <citation type="journal article" date="2019" name="Int. J. Syst. Evol. Microbiol.">
        <title>The Global Catalogue of Microorganisms (GCM) 10K type strain sequencing project: providing services to taxonomists for standard genome sequencing and annotation.</title>
        <authorList>
            <consortium name="The Broad Institute Genomics Platform"/>
            <consortium name="The Broad Institute Genome Sequencing Center for Infectious Disease"/>
            <person name="Wu L."/>
            <person name="Ma J."/>
        </authorList>
    </citation>
    <scope>NUCLEOTIDE SEQUENCE [LARGE SCALE GENOMIC DNA]</scope>
    <source>
        <strain evidence="1 2">CGMCC 1.12553</strain>
    </source>
</reference>
<organism evidence="1 2">
    <name type="scientific">Halobium salinum</name>
    <dbReference type="NCBI Taxonomy" id="1364940"/>
    <lineage>
        <taxon>Archaea</taxon>
        <taxon>Methanobacteriati</taxon>
        <taxon>Methanobacteriota</taxon>
        <taxon>Stenosarchaea group</taxon>
        <taxon>Halobacteria</taxon>
        <taxon>Halobacteriales</taxon>
        <taxon>Haloferacaceae</taxon>
        <taxon>Halobium</taxon>
    </lineage>
</organism>
<accession>A0ABD5PI93</accession>